<reference evidence="2 3" key="1">
    <citation type="journal article" date="2015" name="Stand. Genomic Sci.">
        <title>Genomic Encyclopedia of Bacterial and Archaeal Type Strains, Phase III: the genomes of soil and plant-associated and newly described type strains.</title>
        <authorList>
            <person name="Whitman W.B."/>
            <person name="Woyke T."/>
            <person name="Klenk H.P."/>
            <person name="Zhou Y."/>
            <person name="Lilburn T.G."/>
            <person name="Beck B.J."/>
            <person name="De Vos P."/>
            <person name="Vandamme P."/>
            <person name="Eisen J.A."/>
            <person name="Garrity G."/>
            <person name="Hugenholtz P."/>
            <person name="Kyrpides N.C."/>
        </authorList>
    </citation>
    <scope>NUCLEOTIDE SEQUENCE [LARGE SCALE GENOMIC DNA]</scope>
    <source>
        <strain evidence="2 3">S2T63</strain>
    </source>
</reference>
<dbReference type="SMART" id="SM00530">
    <property type="entry name" value="HTH_XRE"/>
    <property type="match status" value="1"/>
</dbReference>
<gene>
    <name evidence="2" type="ORF">C7474_1469</name>
</gene>
<dbReference type="PROSITE" id="PS50943">
    <property type="entry name" value="HTH_CROC1"/>
    <property type="match status" value="1"/>
</dbReference>
<dbReference type="Proteomes" id="UP000273158">
    <property type="component" value="Unassembled WGS sequence"/>
</dbReference>
<dbReference type="CDD" id="cd00093">
    <property type="entry name" value="HTH_XRE"/>
    <property type="match status" value="1"/>
</dbReference>
<keyword evidence="2" id="KW-0238">DNA-binding</keyword>
<feature type="domain" description="HTH cro/C1-type" evidence="1">
    <location>
        <begin position="23"/>
        <end position="83"/>
    </location>
</feature>
<dbReference type="GO" id="GO:0003677">
    <property type="term" value="F:DNA binding"/>
    <property type="evidence" value="ECO:0007669"/>
    <property type="project" value="UniProtKB-KW"/>
</dbReference>
<comment type="caution">
    <text evidence="2">The sequence shown here is derived from an EMBL/GenBank/DDBJ whole genome shotgun (WGS) entry which is preliminary data.</text>
</comment>
<keyword evidence="3" id="KW-1185">Reference proteome</keyword>
<sequence length="94" mass="10942">MVRRRFEHAEGWREYAVQLGLNLQAVRVERGLSQEDVAYRARLTRFTYQKYEKGESKPGEPTNLTIRTLLALTQVLEVSLEDLLPDDVPDLLLR</sequence>
<dbReference type="InterPro" id="IPR001387">
    <property type="entry name" value="Cro/C1-type_HTH"/>
</dbReference>
<dbReference type="InterPro" id="IPR010982">
    <property type="entry name" value="Lambda_DNA-bd_dom_sf"/>
</dbReference>
<dbReference type="OrthoDB" id="5074395at2"/>
<evidence type="ECO:0000313" key="3">
    <source>
        <dbReference type="Proteomes" id="UP000273158"/>
    </source>
</evidence>
<evidence type="ECO:0000313" key="2">
    <source>
        <dbReference type="EMBL" id="RLK49326.1"/>
    </source>
</evidence>
<dbReference type="RefSeq" id="WP_121058455.1">
    <property type="nucleotide sequence ID" value="NZ_RCDB01000002.1"/>
</dbReference>
<name>A0A498C478_9MICO</name>
<dbReference type="SUPFAM" id="SSF47413">
    <property type="entry name" value="lambda repressor-like DNA-binding domains"/>
    <property type="match status" value="1"/>
</dbReference>
<organism evidence="2 3">
    <name type="scientific">Microbacterium telephonicum</name>
    <dbReference type="NCBI Taxonomy" id="1714841"/>
    <lineage>
        <taxon>Bacteria</taxon>
        <taxon>Bacillati</taxon>
        <taxon>Actinomycetota</taxon>
        <taxon>Actinomycetes</taxon>
        <taxon>Micrococcales</taxon>
        <taxon>Microbacteriaceae</taxon>
        <taxon>Microbacterium</taxon>
    </lineage>
</organism>
<dbReference type="Gene3D" id="1.10.260.40">
    <property type="entry name" value="lambda repressor-like DNA-binding domains"/>
    <property type="match status" value="1"/>
</dbReference>
<accession>A0A498C478</accession>
<dbReference type="EMBL" id="RCDB01000002">
    <property type="protein sequence ID" value="RLK49326.1"/>
    <property type="molecule type" value="Genomic_DNA"/>
</dbReference>
<dbReference type="Pfam" id="PF13560">
    <property type="entry name" value="HTH_31"/>
    <property type="match status" value="1"/>
</dbReference>
<proteinExistence type="predicted"/>
<protein>
    <submittedName>
        <fullName evidence="2">DNA-binding XRE family transcriptional regulator</fullName>
    </submittedName>
</protein>
<evidence type="ECO:0000259" key="1">
    <source>
        <dbReference type="PROSITE" id="PS50943"/>
    </source>
</evidence>
<dbReference type="AlphaFoldDB" id="A0A498C478"/>